<sequence>MDRDTETNQPVQDISDNALSPAALADVTSQNHFSLNTVIPDIGTSYTGLILRDHDGISSIGDASANPNSYGHSSPAQTNKSHSSHASVAMDLRSSGIRRVSLEDSPNVLIVPDSNIRNVMAALPSAQALPHSNHQDDNFLPPPSVERYLSQLAWDSMARAKRGKPGKGNPKSRETRSVSEESESPPTTPTPAPKPAAKHALSDRETSPQPKRTKLPDGSDRASATKPGSSSVDALLAGKADESASDFDTEDDSDDGEQTEEQVKAVNDKIKKVTKSVKNLAELRGLLLQLPPNRLLGQLKSWTAIVAATPNVGSLDTLKIWLQSELFKPHVLYLLKGYILPQEVDPKPRTRGDDFDTVMFVIKQTGRHKNRSLHKATVDRSTWEYCDWAASALARVFEANESDCDGLFEGSNVSEPRKYVIYFAAIRQALNDASKSRRSRFWSIMAITSEEKRELLTIKPALASTVDEHYEARAEERTLVVDAKDKLTKMSPMEKQEMAKKAKADRKSMAKSSIVKEAPNSTELEDKTDDAQQIENLLLVASDQWKEELRQTSLAWKELKRTANDFDLKDPYWADLFLKKALDELDGVVPDDDVEVPYTPDRSLTLAPTMGPQVLGISLEEPLDPKTLLLPQTPQKSHRDLFLGTRANATPVKRLNEVTDDGAGMYNNLATFLDERKLWNAELKAADFNGDNKPVNTAAVLIEPNEKMLEDLAQVDKALDNQKLQREDLAKAKKTFHIDENADKFNVSGMKISKAPTDWQLLAANAMYDTYKDPKLTGMLIADDVGLGKTWVTMTFLLKIFKKIEGPILVVVPPHLIDQWADELYDTTSVFKIFVYYGDGREKTSKADIQLVEKLTRTHDIFSSKIPGSNIVITSYQTLVQRNGLKLQRAWMVGKGYPVDPREHILPAPDLRWNRCLTGKFGVMVLDEVHQIRNTDTQTFKTLESMRGDYNVLLSATPSFNHLDDVKGMLSFLLNPENDNLWDELAPPEDYDPFAGDADPKFQPLLFTKRGLNQWVWKKRSLEAAVALLPIWFKTVIRRTVNSQIPFDGGKRVGENIPPAIRRVVTCRFTAQEQRQYNLFAAPPLANLVERTKGGGCVWRMDQYRMLTLLNIWLGTQYIHQSLVAKKAANLAVRLDNDASLGKLLAHRVLQGSVEVFEERIEAAKTKGEDTMDLEEGIPKVPKHAKGLDRFAALTTILHGAPKLRELMKRIRLEVFHLQEKSIVWCSNPGQQFLAAAVLNLANVSCKVYHADLTSSQRRDLLTAFNTTDEPMVLVCSYYVNSAGSNMQHKCRNVHLLCTPMGMPIAAQAIGRVRRLGQKETVKVYEYHLEKSFDQHMICNNISKAMPALALSLNDTNWKLHLDPKTGGGVTMEPRLLNRDGTISELDKVWFPYLHSHDYVTPETFLTLLLCAQSDSKAFIRPIDQVPDAIGQFVDQFRADQFPEPCKTVSDVYALPRDELAAWLQTVATPVADNILEEPAKNLDDLV</sequence>
<dbReference type="GO" id="GO:0005524">
    <property type="term" value="F:ATP binding"/>
    <property type="evidence" value="ECO:0007669"/>
    <property type="project" value="UniProtKB-KW"/>
</dbReference>
<evidence type="ECO:0000256" key="1">
    <source>
        <dbReference type="ARBA" id="ARBA00022741"/>
    </source>
</evidence>
<dbReference type="Pfam" id="PF00271">
    <property type="entry name" value="Helicase_C"/>
    <property type="match status" value="1"/>
</dbReference>
<feature type="region of interest" description="Disordered" evidence="5">
    <location>
        <begin position="159"/>
        <end position="260"/>
    </location>
</feature>
<evidence type="ECO:0000259" key="6">
    <source>
        <dbReference type="PROSITE" id="PS51192"/>
    </source>
</evidence>
<dbReference type="STRING" id="1196081.A0A364L0T3"/>
<gene>
    <name evidence="8" type="ORF">BHQ10_005417</name>
</gene>
<feature type="compositionally biased region" description="Polar residues" evidence="5">
    <location>
        <begin position="65"/>
        <end position="86"/>
    </location>
</feature>
<keyword evidence="2" id="KW-0378">Hydrolase</keyword>
<evidence type="ECO:0000259" key="7">
    <source>
        <dbReference type="PROSITE" id="PS51194"/>
    </source>
</evidence>
<dbReference type="RefSeq" id="XP_040733921.1">
    <property type="nucleotide sequence ID" value="XM_040877891.1"/>
</dbReference>
<dbReference type="InterPro" id="IPR038718">
    <property type="entry name" value="SNF2-like_sf"/>
</dbReference>
<dbReference type="SMART" id="SM00487">
    <property type="entry name" value="DEXDc"/>
    <property type="match status" value="1"/>
</dbReference>
<feature type="compositionally biased region" description="Acidic residues" evidence="5">
    <location>
        <begin position="243"/>
        <end position="260"/>
    </location>
</feature>
<dbReference type="InterPro" id="IPR001650">
    <property type="entry name" value="Helicase_C-like"/>
</dbReference>
<dbReference type="PANTHER" id="PTHR45626">
    <property type="entry name" value="TRANSCRIPTION TERMINATION FACTOR 2-RELATED"/>
    <property type="match status" value="1"/>
</dbReference>
<comment type="caution">
    <text evidence="8">The sequence shown here is derived from an EMBL/GenBank/DDBJ whole genome shotgun (WGS) entry which is preliminary data.</text>
</comment>
<dbReference type="Gene3D" id="3.40.50.10810">
    <property type="entry name" value="Tandem AAA-ATPase domain"/>
    <property type="match status" value="1"/>
</dbReference>
<proteinExistence type="predicted"/>
<dbReference type="EMBL" id="MIKG01000009">
    <property type="protein sequence ID" value="RAO69405.1"/>
    <property type="molecule type" value="Genomic_DNA"/>
</dbReference>
<dbReference type="Proteomes" id="UP000249363">
    <property type="component" value="Unassembled WGS sequence"/>
</dbReference>
<evidence type="ECO:0000256" key="2">
    <source>
        <dbReference type="ARBA" id="ARBA00022801"/>
    </source>
</evidence>
<keyword evidence="4" id="KW-0175">Coiled coil</keyword>
<evidence type="ECO:0000313" key="9">
    <source>
        <dbReference type="Proteomes" id="UP000249363"/>
    </source>
</evidence>
<feature type="region of interest" description="Disordered" evidence="5">
    <location>
        <begin position="62"/>
        <end position="89"/>
    </location>
</feature>
<dbReference type="GO" id="GO:0006281">
    <property type="term" value="P:DNA repair"/>
    <property type="evidence" value="ECO:0007669"/>
    <property type="project" value="TreeGrafter"/>
</dbReference>
<dbReference type="GO" id="GO:0008094">
    <property type="term" value="F:ATP-dependent activity, acting on DNA"/>
    <property type="evidence" value="ECO:0007669"/>
    <property type="project" value="TreeGrafter"/>
</dbReference>
<name>A0A364L0T3_TALAM</name>
<dbReference type="PROSITE" id="PS51194">
    <property type="entry name" value="HELICASE_CTER"/>
    <property type="match status" value="1"/>
</dbReference>
<dbReference type="GO" id="GO:0016787">
    <property type="term" value="F:hydrolase activity"/>
    <property type="evidence" value="ECO:0007669"/>
    <property type="project" value="UniProtKB-KW"/>
</dbReference>
<dbReference type="Gene3D" id="3.40.50.300">
    <property type="entry name" value="P-loop containing nucleotide triphosphate hydrolases"/>
    <property type="match status" value="1"/>
</dbReference>
<dbReference type="InterPro" id="IPR000330">
    <property type="entry name" value="SNF2_N"/>
</dbReference>
<evidence type="ECO:0008006" key="10">
    <source>
        <dbReference type="Google" id="ProtNLM"/>
    </source>
</evidence>
<keyword evidence="3" id="KW-0067">ATP-binding</keyword>
<feature type="domain" description="Helicase ATP-binding" evidence="6">
    <location>
        <begin position="770"/>
        <end position="976"/>
    </location>
</feature>
<dbReference type="GeneID" id="63794633"/>
<dbReference type="OrthoDB" id="4510417at2759"/>
<feature type="domain" description="Helicase C-terminal" evidence="7">
    <location>
        <begin position="1203"/>
        <end position="1357"/>
    </location>
</feature>
<dbReference type="InterPro" id="IPR050628">
    <property type="entry name" value="SNF2_RAD54_helicase_TF"/>
</dbReference>
<dbReference type="Pfam" id="PF00176">
    <property type="entry name" value="SNF2-rel_dom"/>
    <property type="match status" value="1"/>
</dbReference>
<dbReference type="SUPFAM" id="SSF52540">
    <property type="entry name" value="P-loop containing nucleoside triphosphate hydrolases"/>
    <property type="match status" value="2"/>
</dbReference>
<dbReference type="InterPro" id="IPR027417">
    <property type="entry name" value="P-loop_NTPase"/>
</dbReference>
<keyword evidence="9" id="KW-1185">Reference proteome</keyword>
<organism evidence="8 9">
    <name type="scientific">Talaromyces amestolkiae</name>
    <dbReference type="NCBI Taxonomy" id="1196081"/>
    <lineage>
        <taxon>Eukaryota</taxon>
        <taxon>Fungi</taxon>
        <taxon>Dikarya</taxon>
        <taxon>Ascomycota</taxon>
        <taxon>Pezizomycotina</taxon>
        <taxon>Eurotiomycetes</taxon>
        <taxon>Eurotiomycetidae</taxon>
        <taxon>Eurotiales</taxon>
        <taxon>Trichocomaceae</taxon>
        <taxon>Talaromyces</taxon>
        <taxon>Talaromyces sect. Talaromyces</taxon>
    </lineage>
</organism>
<evidence type="ECO:0000256" key="5">
    <source>
        <dbReference type="SAM" id="MobiDB-lite"/>
    </source>
</evidence>
<dbReference type="PANTHER" id="PTHR45626:SF14">
    <property type="entry name" value="ATP-DEPENDENT DNA HELICASE (EUROFUNG)"/>
    <property type="match status" value="1"/>
</dbReference>
<dbReference type="PROSITE" id="PS51192">
    <property type="entry name" value="HELICASE_ATP_BIND_1"/>
    <property type="match status" value="1"/>
</dbReference>
<evidence type="ECO:0000256" key="3">
    <source>
        <dbReference type="ARBA" id="ARBA00022840"/>
    </source>
</evidence>
<dbReference type="GO" id="GO:0005634">
    <property type="term" value="C:nucleus"/>
    <property type="evidence" value="ECO:0007669"/>
    <property type="project" value="TreeGrafter"/>
</dbReference>
<protein>
    <recommendedName>
        <fullName evidence="10">Helicase ATP-binding domain-containing protein</fullName>
    </recommendedName>
</protein>
<evidence type="ECO:0000256" key="4">
    <source>
        <dbReference type="SAM" id="Coils"/>
    </source>
</evidence>
<dbReference type="InterPro" id="IPR014001">
    <property type="entry name" value="Helicase_ATP-bd"/>
</dbReference>
<reference evidence="8 9" key="1">
    <citation type="journal article" date="2017" name="Biotechnol. Biofuels">
        <title>Differential beta-glucosidase expression as a function of carbon source availability in Talaromyces amestolkiae: a genomic and proteomic approach.</title>
        <authorList>
            <person name="de Eugenio L.I."/>
            <person name="Mendez-Liter J.A."/>
            <person name="Nieto-Dominguez M."/>
            <person name="Alonso L."/>
            <person name="Gil-Munoz J."/>
            <person name="Barriuso J."/>
            <person name="Prieto A."/>
            <person name="Martinez M.J."/>
        </authorList>
    </citation>
    <scope>NUCLEOTIDE SEQUENCE [LARGE SCALE GENOMIC DNA]</scope>
    <source>
        <strain evidence="8 9">CIB</strain>
    </source>
</reference>
<feature type="region of interest" description="Disordered" evidence="5">
    <location>
        <begin position="501"/>
        <end position="527"/>
    </location>
</feature>
<keyword evidence="1" id="KW-0547">Nucleotide-binding</keyword>
<accession>A0A364L0T3</accession>
<evidence type="ECO:0000313" key="8">
    <source>
        <dbReference type="EMBL" id="RAO69405.1"/>
    </source>
</evidence>
<feature type="coiled-coil region" evidence="4">
    <location>
        <begin position="705"/>
        <end position="732"/>
    </location>
</feature>